<organism evidence="2 3">
    <name type="scientific">Oceanispirochaeta crateris</name>
    <dbReference type="NCBI Taxonomy" id="2518645"/>
    <lineage>
        <taxon>Bacteria</taxon>
        <taxon>Pseudomonadati</taxon>
        <taxon>Spirochaetota</taxon>
        <taxon>Spirochaetia</taxon>
        <taxon>Spirochaetales</taxon>
        <taxon>Spirochaetaceae</taxon>
        <taxon>Oceanispirochaeta</taxon>
    </lineage>
</organism>
<keyword evidence="1" id="KW-0472">Membrane</keyword>
<dbReference type="OrthoDB" id="370517at2"/>
<dbReference type="AlphaFoldDB" id="A0A5C1QHF8"/>
<keyword evidence="1" id="KW-0812">Transmembrane</keyword>
<evidence type="ECO:0000313" key="2">
    <source>
        <dbReference type="EMBL" id="QEN07565.1"/>
    </source>
</evidence>
<dbReference type="KEGG" id="ock:EXM22_06030"/>
<dbReference type="EMBL" id="CP036150">
    <property type="protein sequence ID" value="QEN07565.1"/>
    <property type="molecule type" value="Genomic_DNA"/>
</dbReference>
<proteinExistence type="predicted"/>
<feature type="transmembrane region" description="Helical" evidence="1">
    <location>
        <begin position="35"/>
        <end position="58"/>
    </location>
</feature>
<gene>
    <name evidence="2" type="ORF">EXM22_06030</name>
</gene>
<sequence length="90" mass="9771">MLGSFQLNFILLHIICGFTIAYLGVYVLKRQYLGGIWGAIVISVLGAFSGALLSSIFIGSSMDLLNIGSSVILAFVFLFIYGKASRYHSD</sequence>
<feature type="transmembrane region" description="Helical" evidence="1">
    <location>
        <begin position="6"/>
        <end position="28"/>
    </location>
</feature>
<keyword evidence="3" id="KW-1185">Reference proteome</keyword>
<protein>
    <submittedName>
        <fullName evidence="2">Uncharacterized protein</fullName>
    </submittedName>
</protein>
<dbReference type="RefSeq" id="WP_149485645.1">
    <property type="nucleotide sequence ID" value="NZ_CP036150.1"/>
</dbReference>
<evidence type="ECO:0000313" key="3">
    <source>
        <dbReference type="Proteomes" id="UP000324209"/>
    </source>
</evidence>
<feature type="transmembrane region" description="Helical" evidence="1">
    <location>
        <begin position="64"/>
        <end position="82"/>
    </location>
</feature>
<name>A0A5C1QHF8_9SPIO</name>
<dbReference type="Proteomes" id="UP000324209">
    <property type="component" value="Chromosome"/>
</dbReference>
<keyword evidence="1" id="KW-1133">Transmembrane helix</keyword>
<reference evidence="2 3" key="1">
    <citation type="submission" date="2019-02" db="EMBL/GenBank/DDBJ databases">
        <title>Complete Genome Sequence and Methylome Analysis of free living Spirochaetas.</title>
        <authorList>
            <person name="Fomenkov A."/>
            <person name="Dubinina G."/>
            <person name="Leshcheva N."/>
            <person name="Mikheeva N."/>
            <person name="Grabovich M."/>
            <person name="Vincze T."/>
            <person name="Roberts R.J."/>
        </authorList>
    </citation>
    <scope>NUCLEOTIDE SEQUENCE [LARGE SCALE GENOMIC DNA]</scope>
    <source>
        <strain evidence="2 3">K2</strain>
    </source>
</reference>
<evidence type="ECO:0000256" key="1">
    <source>
        <dbReference type="SAM" id="Phobius"/>
    </source>
</evidence>
<accession>A0A5C1QHF8</accession>